<evidence type="ECO:0000259" key="2">
    <source>
        <dbReference type="PROSITE" id="PS51547"/>
    </source>
</evidence>
<evidence type="ECO:0000256" key="1">
    <source>
        <dbReference type="PROSITE-ProRule" id="PRU00880"/>
    </source>
</evidence>
<dbReference type="SUPFAM" id="SSF49562">
    <property type="entry name" value="C2 domain (Calcium/lipid-binding domain, CaLB)"/>
    <property type="match status" value="1"/>
</dbReference>
<dbReference type="GO" id="GO:0016477">
    <property type="term" value="P:cell migration"/>
    <property type="evidence" value="ECO:0007669"/>
    <property type="project" value="TreeGrafter"/>
</dbReference>
<evidence type="ECO:0000313" key="3">
    <source>
        <dbReference type="EMBL" id="KAF6039683.1"/>
    </source>
</evidence>
<evidence type="ECO:0000313" key="4">
    <source>
        <dbReference type="Proteomes" id="UP000593567"/>
    </source>
</evidence>
<dbReference type="InterPro" id="IPR002420">
    <property type="entry name" value="PI3K-type_C2_dom"/>
</dbReference>
<sequence>MLQSVKAITCLLLGAETLEVRTAVKQLGDTLRIVNDKVYDETKFIQLMDDFQNAMENLCNGVRNLITMYCATFHVTFSPSGAPARCREIKEVTQSLENILVHIGSVHRIPAHIRHRFDHFKVIVSLYYAGKKVIEHTDTDVYSTLENPLTGDTIYFDQWLELTDFPMCLVPLETRVVFTLCSMNTSQPVGGSGSNVPHKWNNIGWVAFMLFDFKRNVTQGGKLLSLWQGVANPLGATCSNIFQPNTTLLQVNLTDFGFDLRFPAALIDSAQLHRPQLGGGGTNPHIPDGDLKELNDILSKEDETLNSENKEFLWSRRSMLRNTPEALPKVLLSAPQLNYTGTGVVHPV</sequence>
<feature type="domain" description="C2 PI3K-type" evidence="2">
    <location>
        <begin position="95"/>
        <end position="275"/>
    </location>
</feature>
<dbReference type="PANTHER" id="PTHR10048:SF14">
    <property type="entry name" value="LD28067P"/>
    <property type="match status" value="1"/>
</dbReference>
<dbReference type="CDD" id="cd04012">
    <property type="entry name" value="C2A_PI3K_class_II"/>
    <property type="match status" value="1"/>
</dbReference>
<dbReference type="GO" id="GO:0035005">
    <property type="term" value="F:1-phosphatidylinositol-4-phosphate 3-kinase activity"/>
    <property type="evidence" value="ECO:0007669"/>
    <property type="project" value="TreeGrafter"/>
</dbReference>
<dbReference type="InterPro" id="IPR015433">
    <property type="entry name" value="PI3/4_kinase"/>
</dbReference>
<dbReference type="GO" id="GO:0016303">
    <property type="term" value="F:1-phosphatidylinositol-3-kinase activity"/>
    <property type="evidence" value="ECO:0007669"/>
    <property type="project" value="TreeGrafter"/>
</dbReference>
<dbReference type="PROSITE" id="PS51547">
    <property type="entry name" value="C2_PI3K"/>
    <property type="match status" value="1"/>
</dbReference>
<accession>A0A7J7KNG5</accession>
<dbReference type="Proteomes" id="UP000593567">
    <property type="component" value="Unassembled WGS sequence"/>
</dbReference>
<comment type="caution">
    <text evidence="3">The sequence shown here is derived from an EMBL/GenBank/DDBJ whole genome shotgun (WGS) entry which is preliminary data.</text>
</comment>
<proteinExistence type="inferred from homology"/>
<dbReference type="Gene3D" id="1.25.40.70">
    <property type="entry name" value="Phosphatidylinositol 3-kinase, accessory domain (PIK)"/>
    <property type="match status" value="1"/>
</dbReference>
<dbReference type="Pfam" id="PF00792">
    <property type="entry name" value="PI3K_C2"/>
    <property type="match status" value="1"/>
</dbReference>
<dbReference type="GO" id="GO:0005942">
    <property type="term" value="C:phosphatidylinositol 3-kinase complex"/>
    <property type="evidence" value="ECO:0007669"/>
    <property type="project" value="TreeGrafter"/>
</dbReference>
<organism evidence="3 4">
    <name type="scientific">Bugula neritina</name>
    <name type="common">Brown bryozoan</name>
    <name type="synonym">Sertularia neritina</name>
    <dbReference type="NCBI Taxonomy" id="10212"/>
    <lineage>
        <taxon>Eukaryota</taxon>
        <taxon>Metazoa</taxon>
        <taxon>Spiralia</taxon>
        <taxon>Lophotrochozoa</taxon>
        <taxon>Bryozoa</taxon>
        <taxon>Gymnolaemata</taxon>
        <taxon>Cheilostomatida</taxon>
        <taxon>Flustrina</taxon>
        <taxon>Buguloidea</taxon>
        <taxon>Bugulidae</taxon>
        <taxon>Bugula</taxon>
    </lineage>
</organism>
<reference evidence="3" key="1">
    <citation type="submission" date="2020-06" db="EMBL/GenBank/DDBJ databases">
        <title>Draft genome of Bugula neritina, a colonial animal packing powerful symbionts and potential medicines.</title>
        <authorList>
            <person name="Rayko M."/>
        </authorList>
    </citation>
    <scope>NUCLEOTIDE SEQUENCE [LARGE SCALE GENOMIC DNA]</scope>
    <source>
        <strain evidence="3">Kwan_BN1</strain>
    </source>
</reference>
<dbReference type="GO" id="GO:0043491">
    <property type="term" value="P:phosphatidylinositol 3-kinase/protein kinase B signal transduction"/>
    <property type="evidence" value="ECO:0007669"/>
    <property type="project" value="TreeGrafter"/>
</dbReference>
<keyword evidence="4" id="KW-1185">Reference proteome</keyword>
<dbReference type="GO" id="GO:0005886">
    <property type="term" value="C:plasma membrane"/>
    <property type="evidence" value="ECO:0007669"/>
    <property type="project" value="TreeGrafter"/>
</dbReference>
<protein>
    <submittedName>
        <fullName evidence="3">PIK3C2A</fullName>
    </submittedName>
</protein>
<dbReference type="AlphaFoldDB" id="A0A7J7KNG5"/>
<dbReference type="InterPro" id="IPR042236">
    <property type="entry name" value="PI3K_accessory_sf"/>
</dbReference>
<dbReference type="OrthoDB" id="6286987at2759"/>
<gene>
    <name evidence="3" type="ORF">EB796_002004</name>
</gene>
<dbReference type="EMBL" id="VXIV02000222">
    <property type="protein sequence ID" value="KAF6039683.1"/>
    <property type="molecule type" value="Genomic_DNA"/>
</dbReference>
<dbReference type="GO" id="GO:0048015">
    <property type="term" value="P:phosphatidylinositol-mediated signaling"/>
    <property type="evidence" value="ECO:0007669"/>
    <property type="project" value="TreeGrafter"/>
</dbReference>
<name>A0A7J7KNG5_BUGNE</name>
<comment type="similarity">
    <text evidence="1">Belongs to the PI3/PI4-kinase family.</text>
</comment>
<dbReference type="GO" id="GO:0005737">
    <property type="term" value="C:cytoplasm"/>
    <property type="evidence" value="ECO:0007669"/>
    <property type="project" value="TreeGrafter"/>
</dbReference>
<dbReference type="Gene3D" id="2.60.40.150">
    <property type="entry name" value="C2 domain"/>
    <property type="match status" value="1"/>
</dbReference>
<dbReference type="PANTHER" id="PTHR10048">
    <property type="entry name" value="PHOSPHATIDYLINOSITOL KINASE"/>
    <property type="match status" value="1"/>
</dbReference>
<dbReference type="InterPro" id="IPR035892">
    <property type="entry name" value="C2_domain_sf"/>
</dbReference>